<reference evidence="2 3" key="1">
    <citation type="submission" date="2024-04" db="EMBL/GenBank/DDBJ databases">
        <authorList>
            <person name="Fracassetti M."/>
        </authorList>
    </citation>
    <scope>NUCLEOTIDE SEQUENCE [LARGE SCALE GENOMIC DNA]</scope>
</reference>
<accession>A0AAV2GQ81</accession>
<keyword evidence="1" id="KW-0732">Signal</keyword>
<dbReference type="AlphaFoldDB" id="A0AAV2GQ81"/>
<proteinExistence type="predicted"/>
<name>A0AAV2GQ81_9ROSI</name>
<sequence>MWVDFWTFHSASWLHLLWPLIACYYKLTPSPIPSPQFQQEVACERDCSKGEDYRLTKLTIIDYNSKKEQDVMVECRGHDAARLSNIDHAQGWGKDVAGMVEDKHGKESKVSVSFECKTEKSEESTIESQRN</sequence>
<dbReference type="EMBL" id="OZ034822">
    <property type="protein sequence ID" value="CAL1412417.1"/>
    <property type="molecule type" value="Genomic_DNA"/>
</dbReference>
<protein>
    <submittedName>
        <fullName evidence="2">Uncharacterized protein</fullName>
    </submittedName>
</protein>
<evidence type="ECO:0000313" key="3">
    <source>
        <dbReference type="Proteomes" id="UP001497516"/>
    </source>
</evidence>
<keyword evidence="3" id="KW-1185">Reference proteome</keyword>
<feature type="signal peptide" evidence="1">
    <location>
        <begin position="1"/>
        <end position="23"/>
    </location>
</feature>
<evidence type="ECO:0000313" key="2">
    <source>
        <dbReference type="EMBL" id="CAL1412417.1"/>
    </source>
</evidence>
<dbReference type="Proteomes" id="UP001497516">
    <property type="component" value="Chromosome 9"/>
</dbReference>
<dbReference type="PANTHER" id="PTHR37738">
    <property type="entry name" value="OS03G0209700 PROTEIN"/>
    <property type="match status" value="1"/>
</dbReference>
<dbReference type="PANTHER" id="PTHR37738:SF1">
    <property type="entry name" value="OS03G0257000 PROTEIN"/>
    <property type="match status" value="1"/>
</dbReference>
<feature type="chain" id="PRO_5043696403" evidence="1">
    <location>
        <begin position="24"/>
        <end position="131"/>
    </location>
</feature>
<evidence type="ECO:0000256" key="1">
    <source>
        <dbReference type="SAM" id="SignalP"/>
    </source>
</evidence>
<organism evidence="2 3">
    <name type="scientific">Linum trigynum</name>
    <dbReference type="NCBI Taxonomy" id="586398"/>
    <lineage>
        <taxon>Eukaryota</taxon>
        <taxon>Viridiplantae</taxon>
        <taxon>Streptophyta</taxon>
        <taxon>Embryophyta</taxon>
        <taxon>Tracheophyta</taxon>
        <taxon>Spermatophyta</taxon>
        <taxon>Magnoliopsida</taxon>
        <taxon>eudicotyledons</taxon>
        <taxon>Gunneridae</taxon>
        <taxon>Pentapetalae</taxon>
        <taxon>rosids</taxon>
        <taxon>fabids</taxon>
        <taxon>Malpighiales</taxon>
        <taxon>Linaceae</taxon>
        <taxon>Linum</taxon>
    </lineage>
</organism>
<gene>
    <name evidence="2" type="ORF">LTRI10_LOCUS51715</name>
</gene>